<dbReference type="AlphaFoldDB" id="A0A3S4VDM6"/>
<dbReference type="InterPro" id="IPR030802">
    <property type="entry name" value="Permease_MalE"/>
</dbReference>
<dbReference type="GO" id="GO:0043190">
    <property type="term" value="C:ATP-binding cassette (ABC) transporter complex"/>
    <property type="evidence" value="ECO:0007669"/>
    <property type="project" value="InterPro"/>
</dbReference>
<feature type="transmembrane region" description="Helical" evidence="1">
    <location>
        <begin position="255"/>
        <end position="273"/>
    </location>
</feature>
<accession>A0A3S4VDM6</accession>
<keyword evidence="1" id="KW-0812">Transmembrane</keyword>
<dbReference type="Proteomes" id="UP000282551">
    <property type="component" value="Chromosome"/>
</dbReference>
<feature type="transmembrane region" description="Helical" evidence="1">
    <location>
        <begin position="163"/>
        <end position="193"/>
    </location>
</feature>
<name>A0A3S4VDM6_MYCCI</name>
<dbReference type="EMBL" id="LR134355">
    <property type="protein sequence ID" value="VEG49272.1"/>
    <property type="molecule type" value="Genomic_DNA"/>
</dbReference>
<organism evidence="2 3">
    <name type="scientific">Mycolicibacterium chitae</name>
    <name type="common">Mycobacterium chitae</name>
    <dbReference type="NCBI Taxonomy" id="1792"/>
    <lineage>
        <taxon>Bacteria</taxon>
        <taxon>Bacillati</taxon>
        <taxon>Actinomycetota</taxon>
        <taxon>Actinomycetes</taxon>
        <taxon>Mycobacteriales</taxon>
        <taxon>Mycobacteriaceae</taxon>
        <taxon>Mycolicibacterium</taxon>
    </lineage>
</organism>
<sequence>MTVAQVPLPKLRDSARDLVYGLTRIGNQWRFYTQTIKSIGDALIHYRVELLRLIAQMSLGTGALAVIGGTVVVVGFLTMTTGALIAVQGYSQFAEVGVEALVGFASAYFNVRLAAPLVAGIALAATIGAGATAQIGAMRINEEIDALEVIGIRSVAYLASNRVVAGVVVVIPLYCVAMIMSFLAARFGTTLIYGQSSGVYDHYFNTFLNPVDLLWSFLLAVTMAIVIMLVHTYYGYTASGGPAGVGEAVGRAVRTSLISAAFFTMFLSLAIYGQSGNFNLSG</sequence>
<keyword evidence="3" id="KW-1185">Reference proteome</keyword>
<dbReference type="GO" id="GO:0005548">
    <property type="term" value="F:phospholipid transporter activity"/>
    <property type="evidence" value="ECO:0007669"/>
    <property type="project" value="TreeGrafter"/>
</dbReference>
<evidence type="ECO:0000313" key="3">
    <source>
        <dbReference type="Proteomes" id="UP000282551"/>
    </source>
</evidence>
<keyword evidence="1" id="KW-0472">Membrane</keyword>
<gene>
    <name evidence="2" type="primary">mlaE_14</name>
    <name evidence="2" type="ORF">NCTC10485_03579</name>
</gene>
<feature type="transmembrane region" description="Helical" evidence="1">
    <location>
        <begin position="107"/>
        <end position="131"/>
    </location>
</feature>
<feature type="transmembrane region" description="Helical" evidence="1">
    <location>
        <begin position="213"/>
        <end position="234"/>
    </location>
</feature>
<dbReference type="PANTHER" id="PTHR30188">
    <property type="entry name" value="ABC TRANSPORTER PERMEASE PROTEIN-RELATED"/>
    <property type="match status" value="1"/>
</dbReference>
<dbReference type="RefSeq" id="WP_126334967.1">
    <property type="nucleotide sequence ID" value="NZ_AP022604.1"/>
</dbReference>
<reference evidence="2 3" key="1">
    <citation type="submission" date="2018-12" db="EMBL/GenBank/DDBJ databases">
        <authorList>
            <consortium name="Pathogen Informatics"/>
        </authorList>
    </citation>
    <scope>NUCLEOTIDE SEQUENCE [LARGE SCALE GENOMIC DNA]</scope>
    <source>
        <strain evidence="2 3">NCTC10485</strain>
    </source>
</reference>
<dbReference type="PANTHER" id="PTHR30188:SF13">
    <property type="entry name" value="CONSERVED HYPOTHETICAL INTEGRAL MEMBRANE PROTEIN YRBE3B"/>
    <property type="match status" value="1"/>
</dbReference>
<feature type="transmembrane region" description="Helical" evidence="1">
    <location>
        <begin position="62"/>
        <end position="87"/>
    </location>
</feature>
<dbReference type="Pfam" id="PF02405">
    <property type="entry name" value="MlaE"/>
    <property type="match status" value="1"/>
</dbReference>
<evidence type="ECO:0000256" key="1">
    <source>
        <dbReference type="SAM" id="Phobius"/>
    </source>
</evidence>
<proteinExistence type="predicted"/>
<keyword evidence="1" id="KW-1133">Transmembrane helix</keyword>
<evidence type="ECO:0000313" key="2">
    <source>
        <dbReference type="EMBL" id="VEG49272.1"/>
    </source>
</evidence>
<dbReference type="OrthoDB" id="3745645at2"/>
<protein>
    <submittedName>
        <fullName evidence="2">ABC-type transport system involved in resistance to organic solvents, permease component</fullName>
    </submittedName>
</protein>